<dbReference type="InterPro" id="IPR036569">
    <property type="entry name" value="RpiB_LacA_LacB_sf"/>
</dbReference>
<gene>
    <name evidence="5" type="primary">rpiB</name>
    <name evidence="5" type="ORF">H8S23_07275</name>
</gene>
<feature type="active site" description="Proton donor" evidence="3">
    <location>
        <position position="99"/>
    </location>
</feature>
<dbReference type="RefSeq" id="WP_186887667.1">
    <property type="nucleotide sequence ID" value="NZ_JACONZ010000002.1"/>
</dbReference>
<feature type="active site" description="Proton acceptor" evidence="3">
    <location>
        <position position="66"/>
    </location>
</feature>
<evidence type="ECO:0000256" key="4">
    <source>
        <dbReference type="PIRSR" id="PIRSR005384-2"/>
    </source>
</evidence>
<dbReference type="InterPro" id="IPR004785">
    <property type="entry name" value="RpiB"/>
</dbReference>
<evidence type="ECO:0000313" key="5">
    <source>
        <dbReference type="EMBL" id="MBC5581307.1"/>
    </source>
</evidence>
<feature type="binding site" evidence="4">
    <location>
        <position position="110"/>
    </location>
    <ligand>
        <name>D-ribulose 5-phosphate</name>
        <dbReference type="ChEBI" id="CHEBI:58121"/>
    </ligand>
</feature>
<keyword evidence="2 5" id="KW-0413">Isomerase</keyword>
<dbReference type="SUPFAM" id="SSF89623">
    <property type="entry name" value="Ribose/Galactose isomerase RpiB/AlsB"/>
    <property type="match status" value="1"/>
</dbReference>
<dbReference type="PANTHER" id="PTHR43732:SF1">
    <property type="entry name" value="RIBOSE 5-PHOSPHATE ISOMERASE"/>
    <property type="match status" value="1"/>
</dbReference>
<dbReference type="PANTHER" id="PTHR43732">
    <property type="entry name" value="RIBOSE 5-PHOSPHATE ISOMERASE-RELATED"/>
    <property type="match status" value="1"/>
</dbReference>
<dbReference type="NCBIfam" id="NF004051">
    <property type="entry name" value="PRK05571.1"/>
    <property type="match status" value="1"/>
</dbReference>
<sequence>MSLIALGADHGGYALKEAIKAHLDELGVAYKDFGCFSEESVDYPDMAAPPCEAVVSGECSKALLFCGTGVGISIAANKIKGIRACCCSDIFSAKYTRLHNDANALCLGGRVVGVGLAIELVDVFLNTDFEGGRHATRIAKVAALEEKR</sequence>
<feature type="binding site" evidence="4">
    <location>
        <position position="100"/>
    </location>
    <ligand>
        <name>D-ribulose 5-phosphate</name>
        <dbReference type="ChEBI" id="CHEBI:58121"/>
    </ligand>
</feature>
<comment type="similarity">
    <text evidence="1">Belongs to the LacAB/RpiB family.</text>
</comment>
<dbReference type="Gene3D" id="3.40.1400.10">
    <property type="entry name" value="Sugar-phosphate isomerase, RpiB/LacA/LacB"/>
    <property type="match status" value="1"/>
</dbReference>
<dbReference type="InterPro" id="IPR051812">
    <property type="entry name" value="SPI_LacAB/RpiB"/>
</dbReference>
<dbReference type="NCBIfam" id="TIGR01120">
    <property type="entry name" value="rpiB"/>
    <property type="match status" value="1"/>
</dbReference>
<reference evidence="5" key="1">
    <citation type="submission" date="2020-08" db="EMBL/GenBank/DDBJ databases">
        <title>Genome public.</title>
        <authorList>
            <person name="Liu C."/>
            <person name="Sun Q."/>
        </authorList>
    </citation>
    <scope>NUCLEOTIDE SEQUENCE</scope>
    <source>
        <strain evidence="5">BX8</strain>
    </source>
</reference>
<dbReference type="PIRSF" id="PIRSF005384">
    <property type="entry name" value="RpiB_LacA_B"/>
    <property type="match status" value="1"/>
</dbReference>
<protein>
    <submittedName>
        <fullName evidence="5">Ribose 5-phosphate isomerase B</fullName>
        <ecNumber evidence="5">5.3.1.6</ecNumber>
    </submittedName>
</protein>
<evidence type="ECO:0000313" key="6">
    <source>
        <dbReference type="Proteomes" id="UP000659630"/>
    </source>
</evidence>
<dbReference type="GO" id="GO:0004751">
    <property type="term" value="F:ribose-5-phosphate isomerase activity"/>
    <property type="evidence" value="ECO:0007669"/>
    <property type="project" value="UniProtKB-EC"/>
</dbReference>
<dbReference type="Proteomes" id="UP000659630">
    <property type="component" value="Unassembled WGS sequence"/>
</dbReference>
<dbReference type="AlphaFoldDB" id="A0A923I9C5"/>
<dbReference type="GO" id="GO:0005975">
    <property type="term" value="P:carbohydrate metabolic process"/>
    <property type="evidence" value="ECO:0007669"/>
    <property type="project" value="InterPro"/>
</dbReference>
<feature type="binding site" evidence="4">
    <location>
        <position position="133"/>
    </location>
    <ligand>
        <name>D-ribulose 5-phosphate</name>
        <dbReference type="ChEBI" id="CHEBI:58121"/>
    </ligand>
</feature>
<dbReference type="EMBL" id="JACONZ010000002">
    <property type="protein sequence ID" value="MBC5581307.1"/>
    <property type="molecule type" value="Genomic_DNA"/>
</dbReference>
<keyword evidence="6" id="KW-1185">Reference proteome</keyword>
<feature type="binding site" evidence="4">
    <location>
        <position position="137"/>
    </location>
    <ligand>
        <name>D-ribulose 5-phosphate</name>
        <dbReference type="ChEBI" id="CHEBI:58121"/>
    </ligand>
</feature>
<comment type="caution">
    <text evidence="5">The sequence shown here is derived from an EMBL/GenBank/DDBJ whole genome shotgun (WGS) entry which is preliminary data.</text>
</comment>
<dbReference type="InterPro" id="IPR003500">
    <property type="entry name" value="RpiB_LacA_LacB"/>
</dbReference>
<evidence type="ECO:0000256" key="3">
    <source>
        <dbReference type="PIRSR" id="PIRSR005384-1"/>
    </source>
</evidence>
<accession>A0A923I9C5</accession>
<organism evidence="5 6">
    <name type="scientific">Anaerofilum hominis</name>
    <dbReference type="NCBI Taxonomy" id="2763016"/>
    <lineage>
        <taxon>Bacteria</taxon>
        <taxon>Bacillati</taxon>
        <taxon>Bacillota</taxon>
        <taxon>Clostridia</taxon>
        <taxon>Eubacteriales</taxon>
        <taxon>Oscillospiraceae</taxon>
        <taxon>Anaerofilum</taxon>
    </lineage>
</organism>
<feature type="binding site" evidence="4">
    <location>
        <begin position="9"/>
        <end position="10"/>
    </location>
    <ligand>
        <name>D-ribulose 5-phosphate</name>
        <dbReference type="ChEBI" id="CHEBI:58121"/>
    </ligand>
</feature>
<name>A0A923I9C5_9FIRM</name>
<feature type="binding site" evidence="4">
    <location>
        <begin position="67"/>
        <end position="71"/>
    </location>
    <ligand>
        <name>D-ribulose 5-phosphate</name>
        <dbReference type="ChEBI" id="CHEBI:58121"/>
    </ligand>
</feature>
<evidence type="ECO:0000256" key="2">
    <source>
        <dbReference type="ARBA" id="ARBA00023235"/>
    </source>
</evidence>
<proteinExistence type="inferred from homology"/>
<dbReference type="Pfam" id="PF02502">
    <property type="entry name" value="LacAB_rpiB"/>
    <property type="match status" value="1"/>
</dbReference>
<dbReference type="EC" id="5.3.1.6" evidence="5"/>
<evidence type="ECO:0000256" key="1">
    <source>
        <dbReference type="ARBA" id="ARBA00008754"/>
    </source>
</evidence>
<dbReference type="NCBIfam" id="TIGR00689">
    <property type="entry name" value="rpiB_lacA_lacB"/>
    <property type="match status" value="1"/>
</dbReference>